<sequence>MQTSRLELVRLTEDHLPGYFSMWKDPEATKWSSHGPCNTLEAAKKWMSELLPEVNPMGENYAVLLRHDLDPDVIEALKRKREHSRLSSDYIAPGVFLGWIGTWKSDPVPELGFIFHRDTWGLGFASEALTAFKEVFWQARPEFDVLEAWCDTENTASANVLRKCGFDSVEVAYGDYHLPGMTPPLRNSERFRLGRPTTGYFN</sequence>
<dbReference type="PROSITE" id="PS51186">
    <property type="entry name" value="GNAT"/>
    <property type="match status" value="1"/>
</dbReference>
<feature type="domain" description="N-acetyltransferase" evidence="1">
    <location>
        <begin position="49"/>
        <end position="186"/>
    </location>
</feature>
<proteinExistence type="predicted"/>
<evidence type="ECO:0000259" key="1">
    <source>
        <dbReference type="PROSITE" id="PS51186"/>
    </source>
</evidence>
<dbReference type="InterPro" id="IPR051531">
    <property type="entry name" value="N-acetyltransferase"/>
</dbReference>
<dbReference type="GO" id="GO:0016747">
    <property type="term" value="F:acyltransferase activity, transferring groups other than amino-acyl groups"/>
    <property type="evidence" value="ECO:0007669"/>
    <property type="project" value="InterPro"/>
</dbReference>
<dbReference type="OrthoDB" id="4072826at2759"/>
<dbReference type="PANTHER" id="PTHR43792">
    <property type="entry name" value="GNAT FAMILY, PUTATIVE (AFU_ORTHOLOGUE AFUA_3G00765)-RELATED-RELATED"/>
    <property type="match status" value="1"/>
</dbReference>
<dbReference type="InterPro" id="IPR000182">
    <property type="entry name" value="GNAT_dom"/>
</dbReference>
<dbReference type="EMBL" id="NKHU02000073">
    <property type="protein sequence ID" value="RHZ57997.1"/>
    <property type="molecule type" value="Genomic_DNA"/>
</dbReference>
<comment type="caution">
    <text evidence="2">The sequence shown here is derived from an EMBL/GenBank/DDBJ whole genome shotgun (WGS) entry which is preliminary data.</text>
</comment>
<keyword evidence="3" id="KW-1185">Reference proteome</keyword>
<protein>
    <recommendedName>
        <fullName evidence="1">N-acetyltransferase domain-containing protein</fullName>
    </recommendedName>
</protein>
<evidence type="ECO:0000313" key="3">
    <source>
        <dbReference type="Proteomes" id="UP000215305"/>
    </source>
</evidence>
<dbReference type="RefSeq" id="XP_026615250.1">
    <property type="nucleotide sequence ID" value="XM_026759208.1"/>
</dbReference>
<dbReference type="Gene3D" id="3.40.630.30">
    <property type="match status" value="1"/>
</dbReference>
<dbReference type="STRING" id="41047.A0A397H4P6"/>
<accession>A0A397H4P6</accession>
<reference evidence="2" key="1">
    <citation type="submission" date="2018-08" db="EMBL/GenBank/DDBJ databases">
        <title>Draft genome sequence of azole-resistant Aspergillus thermomutatus (Neosartorya pseudofischeri) strain HMR AF 39, isolated from a human nasal aspirate.</title>
        <authorList>
            <person name="Parent-Michaud M."/>
            <person name="Dufresne P.J."/>
            <person name="Fournier E."/>
            <person name="Martineau C."/>
            <person name="Moreira S."/>
            <person name="Perkins V."/>
            <person name="De Repentigny L."/>
            <person name="Dufresne S.F."/>
        </authorList>
    </citation>
    <scope>NUCLEOTIDE SEQUENCE [LARGE SCALE GENOMIC DNA]</scope>
    <source>
        <strain evidence="2">HMR AF 39</strain>
    </source>
</reference>
<organism evidence="2 3">
    <name type="scientific">Aspergillus thermomutatus</name>
    <name type="common">Neosartorya pseudofischeri</name>
    <dbReference type="NCBI Taxonomy" id="41047"/>
    <lineage>
        <taxon>Eukaryota</taxon>
        <taxon>Fungi</taxon>
        <taxon>Dikarya</taxon>
        <taxon>Ascomycota</taxon>
        <taxon>Pezizomycotina</taxon>
        <taxon>Eurotiomycetes</taxon>
        <taxon>Eurotiomycetidae</taxon>
        <taxon>Eurotiales</taxon>
        <taxon>Aspergillaceae</taxon>
        <taxon>Aspergillus</taxon>
        <taxon>Aspergillus subgen. Fumigati</taxon>
    </lineage>
</organism>
<dbReference type="PANTHER" id="PTHR43792:SF1">
    <property type="entry name" value="N-ACETYLTRANSFERASE DOMAIN-CONTAINING PROTEIN"/>
    <property type="match status" value="1"/>
</dbReference>
<dbReference type="GeneID" id="38127563"/>
<name>A0A397H4P6_ASPTH</name>
<dbReference type="AlphaFoldDB" id="A0A397H4P6"/>
<dbReference type="SUPFAM" id="SSF55729">
    <property type="entry name" value="Acyl-CoA N-acyltransferases (Nat)"/>
    <property type="match status" value="1"/>
</dbReference>
<evidence type="ECO:0000313" key="2">
    <source>
        <dbReference type="EMBL" id="RHZ57997.1"/>
    </source>
</evidence>
<dbReference type="Pfam" id="PF13302">
    <property type="entry name" value="Acetyltransf_3"/>
    <property type="match status" value="1"/>
</dbReference>
<dbReference type="Proteomes" id="UP000215305">
    <property type="component" value="Unassembled WGS sequence"/>
</dbReference>
<dbReference type="InterPro" id="IPR016181">
    <property type="entry name" value="Acyl_CoA_acyltransferase"/>
</dbReference>
<gene>
    <name evidence="2" type="ORF">CDV56_105589</name>
</gene>
<dbReference type="VEuPathDB" id="FungiDB:CDV56_105589"/>